<reference evidence="1" key="2">
    <citation type="submission" date="2020-06" db="EMBL/GenBank/DDBJ databases">
        <title>Helianthus annuus Genome sequencing and assembly Release 2.</title>
        <authorList>
            <person name="Gouzy J."/>
            <person name="Langlade N."/>
            <person name="Munos S."/>
        </authorList>
    </citation>
    <scope>NUCLEOTIDE SEQUENCE</scope>
    <source>
        <tissue evidence="1">Leaves</tissue>
    </source>
</reference>
<name>A0A9K3EFB8_HELAN</name>
<dbReference type="AlphaFoldDB" id="A0A9K3EFB8"/>
<reference evidence="1" key="1">
    <citation type="journal article" date="2017" name="Nature">
        <title>The sunflower genome provides insights into oil metabolism, flowering and Asterid evolution.</title>
        <authorList>
            <person name="Badouin H."/>
            <person name="Gouzy J."/>
            <person name="Grassa C.J."/>
            <person name="Murat F."/>
            <person name="Staton S.E."/>
            <person name="Cottret L."/>
            <person name="Lelandais-Briere C."/>
            <person name="Owens G.L."/>
            <person name="Carrere S."/>
            <person name="Mayjonade B."/>
            <person name="Legrand L."/>
            <person name="Gill N."/>
            <person name="Kane N.C."/>
            <person name="Bowers J.E."/>
            <person name="Hubner S."/>
            <person name="Bellec A."/>
            <person name="Berard A."/>
            <person name="Berges H."/>
            <person name="Blanchet N."/>
            <person name="Boniface M.C."/>
            <person name="Brunel D."/>
            <person name="Catrice O."/>
            <person name="Chaidir N."/>
            <person name="Claudel C."/>
            <person name="Donnadieu C."/>
            <person name="Faraut T."/>
            <person name="Fievet G."/>
            <person name="Helmstetter N."/>
            <person name="King M."/>
            <person name="Knapp S.J."/>
            <person name="Lai Z."/>
            <person name="Le Paslier M.C."/>
            <person name="Lippi Y."/>
            <person name="Lorenzon L."/>
            <person name="Mandel J.R."/>
            <person name="Marage G."/>
            <person name="Marchand G."/>
            <person name="Marquand E."/>
            <person name="Bret-Mestries E."/>
            <person name="Morien E."/>
            <person name="Nambeesan S."/>
            <person name="Nguyen T."/>
            <person name="Pegot-Espagnet P."/>
            <person name="Pouilly N."/>
            <person name="Raftis F."/>
            <person name="Sallet E."/>
            <person name="Schiex T."/>
            <person name="Thomas J."/>
            <person name="Vandecasteele C."/>
            <person name="Vares D."/>
            <person name="Vear F."/>
            <person name="Vautrin S."/>
            <person name="Crespi M."/>
            <person name="Mangin B."/>
            <person name="Burke J.M."/>
            <person name="Salse J."/>
            <person name="Munos S."/>
            <person name="Vincourt P."/>
            <person name="Rieseberg L.H."/>
            <person name="Langlade N.B."/>
        </authorList>
    </citation>
    <scope>NUCLEOTIDE SEQUENCE</scope>
    <source>
        <tissue evidence="1">Leaves</tissue>
    </source>
</reference>
<organism evidence="1 2">
    <name type="scientific">Helianthus annuus</name>
    <name type="common">Common sunflower</name>
    <dbReference type="NCBI Taxonomy" id="4232"/>
    <lineage>
        <taxon>Eukaryota</taxon>
        <taxon>Viridiplantae</taxon>
        <taxon>Streptophyta</taxon>
        <taxon>Embryophyta</taxon>
        <taxon>Tracheophyta</taxon>
        <taxon>Spermatophyta</taxon>
        <taxon>Magnoliopsida</taxon>
        <taxon>eudicotyledons</taxon>
        <taxon>Gunneridae</taxon>
        <taxon>Pentapetalae</taxon>
        <taxon>asterids</taxon>
        <taxon>campanulids</taxon>
        <taxon>Asterales</taxon>
        <taxon>Asteraceae</taxon>
        <taxon>Asteroideae</taxon>
        <taxon>Heliantheae alliance</taxon>
        <taxon>Heliantheae</taxon>
        <taxon>Helianthus</taxon>
    </lineage>
</organism>
<protein>
    <submittedName>
        <fullName evidence="1">Uncharacterized protein</fullName>
    </submittedName>
</protein>
<dbReference type="Proteomes" id="UP000215914">
    <property type="component" value="Unassembled WGS sequence"/>
</dbReference>
<proteinExistence type="predicted"/>
<accession>A0A9K3EFB8</accession>
<evidence type="ECO:0000313" key="1">
    <source>
        <dbReference type="EMBL" id="KAF5772169.1"/>
    </source>
</evidence>
<dbReference type="EMBL" id="MNCJ02000328">
    <property type="protein sequence ID" value="KAF5772169.1"/>
    <property type="molecule type" value="Genomic_DNA"/>
</dbReference>
<keyword evidence="2" id="KW-1185">Reference proteome</keyword>
<dbReference type="Gramene" id="mRNA:HanXRQr2_Chr13g0573651">
    <property type="protein sequence ID" value="CDS:HanXRQr2_Chr13g0573651.1"/>
    <property type="gene ID" value="HanXRQr2_Chr13g0573651"/>
</dbReference>
<evidence type="ECO:0000313" key="2">
    <source>
        <dbReference type="Proteomes" id="UP000215914"/>
    </source>
</evidence>
<sequence>MSGRVKACFSDYKGKTYLLSDYTAQKSAIFVIYNIIGEHNRGFQNMNLNLTDCRNVKR</sequence>
<gene>
    <name evidence="1" type="ORF">HanXRQr2_Chr13g0573651</name>
</gene>
<comment type="caution">
    <text evidence="1">The sequence shown here is derived from an EMBL/GenBank/DDBJ whole genome shotgun (WGS) entry which is preliminary data.</text>
</comment>